<comment type="caution">
    <text evidence="6">The sequence shown here is derived from an EMBL/GenBank/DDBJ whole genome shotgun (WGS) entry which is preliminary data.</text>
</comment>
<dbReference type="GO" id="GO:0003677">
    <property type="term" value="F:DNA binding"/>
    <property type="evidence" value="ECO:0007669"/>
    <property type="project" value="UniProtKB-KW"/>
</dbReference>
<evidence type="ECO:0000256" key="4">
    <source>
        <dbReference type="ARBA" id="ARBA00023242"/>
    </source>
</evidence>
<dbReference type="GO" id="GO:0008270">
    <property type="term" value="F:zinc ion binding"/>
    <property type="evidence" value="ECO:0007669"/>
    <property type="project" value="InterPro"/>
</dbReference>
<dbReference type="EMBL" id="JAPQKO010000008">
    <property type="protein sequence ID" value="KAJ5152027.1"/>
    <property type="molecule type" value="Genomic_DNA"/>
</dbReference>
<reference evidence="6" key="2">
    <citation type="journal article" date="2023" name="IMA Fungus">
        <title>Comparative genomic study of the Penicillium genus elucidates a diverse pangenome and 15 lateral gene transfer events.</title>
        <authorList>
            <person name="Petersen C."/>
            <person name="Sorensen T."/>
            <person name="Nielsen M.R."/>
            <person name="Sondergaard T.E."/>
            <person name="Sorensen J.L."/>
            <person name="Fitzpatrick D.A."/>
            <person name="Frisvad J.C."/>
            <person name="Nielsen K.L."/>
        </authorList>
    </citation>
    <scope>NUCLEOTIDE SEQUENCE</scope>
    <source>
        <strain evidence="6">IBT 21917</strain>
    </source>
</reference>
<keyword evidence="1" id="KW-0805">Transcription regulation</keyword>
<organism evidence="6 7">
    <name type="scientific">Penicillium capsulatum</name>
    <dbReference type="NCBI Taxonomy" id="69766"/>
    <lineage>
        <taxon>Eukaryota</taxon>
        <taxon>Fungi</taxon>
        <taxon>Dikarya</taxon>
        <taxon>Ascomycota</taxon>
        <taxon>Pezizomycotina</taxon>
        <taxon>Eurotiomycetes</taxon>
        <taxon>Eurotiomycetidae</taxon>
        <taxon>Eurotiales</taxon>
        <taxon>Aspergillaceae</taxon>
        <taxon>Penicillium</taxon>
    </lineage>
</organism>
<feature type="region of interest" description="Disordered" evidence="5">
    <location>
        <begin position="62"/>
        <end position="98"/>
    </location>
</feature>
<dbReference type="InterPro" id="IPR021858">
    <property type="entry name" value="Fun_TF"/>
</dbReference>
<evidence type="ECO:0000313" key="7">
    <source>
        <dbReference type="Proteomes" id="UP001146351"/>
    </source>
</evidence>
<dbReference type="InterPro" id="IPR036864">
    <property type="entry name" value="Zn2-C6_fun-type_DNA-bd_sf"/>
</dbReference>
<dbReference type="PANTHER" id="PTHR31668">
    <property type="entry name" value="GLUCOSE TRANSPORT TRANSCRIPTION REGULATOR RGT1-RELATED-RELATED"/>
    <property type="match status" value="1"/>
</dbReference>
<evidence type="ECO:0000256" key="5">
    <source>
        <dbReference type="SAM" id="MobiDB-lite"/>
    </source>
</evidence>
<evidence type="ECO:0000256" key="1">
    <source>
        <dbReference type="ARBA" id="ARBA00023015"/>
    </source>
</evidence>
<dbReference type="Pfam" id="PF11951">
    <property type="entry name" value="Fungal_trans_2"/>
    <property type="match status" value="1"/>
</dbReference>
<evidence type="ECO:0000256" key="2">
    <source>
        <dbReference type="ARBA" id="ARBA00023125"/>
    </source>
</evidence>
<dbReference type="Proteomes" id="UP001146351">
    <property type="component" value="Unassembled WGS sequence"/>
</dbReference>
<dbReference type="SUPFAM" id="SSF57701">
    <property type="entry name" value="Zn2/Cys6 DNA-binding domain"/>
    <property type="match status" value="1"/>
</dbReference>
<keyword evidence="3" id="KW-0804">Transcription</keyword>
<keyword evidence="7" id="KW-1185">Reference proteome</keyword>
<dbReference type="CDD" id="cd00067">
    <property type="entry name" value="GAL4"/>
    <property type="match status" value="1"/>
</dbReference>
<reference evidence="6" key="1">
    <citation type="submission" date="2022-11" db="EMBL/GenBank/DDBJ databases">
        <authorList>
            <person name="Petersen C."/>
        </authorList>
    </citation>
    <scope>NUCLEOTIDE SEQUENCE</scope>
    <source>
        <strain evidence="6">IBT 21917</strain>
    </source>
</reference>
<evidence type="ECO:0000313" key="6">
    <source>
        <dbReference type="EMBL" id="KAJ5152027.1"/>
    </source>
</evidence>
<proteinExistence type="predicted"/>
<dbReference type="PANTHER" id="PTHR31668:SF20">
    <property type="entry name" value="ZN(II)2CYS6 TRANSCRIPTION FACTOR (EUROFUNG)"/>
    <property type="match status" value="1"/>
</dbReference>
<accession>A0A9W9HM77</accession>
<feature type="compositionally biased region" description="Low complexity" evidence="5">
    <location>
        <begin position="62"/>
        <end position="74"/>
    </location>
</feature>
<keyword evidence="2" id="KW-0238">DNA-binding</keyword>
<protein>
    <recommendedName>
        <fullName evidence="8">Zn(2)-C6 fungal-type domain-containing protein</fullName>
    </recommendedName>
</protein>
<name>A0A9W9HM77_9EURO</name>
<gene>
    <name evidence="6" type="ORF">N7492_010322</name>
</gene>
<dbReference type="Gene3D" id="4.10.240.10">
    <property type="entry name" value="Zn(2)-C6 fungal-type DNA-binding domain"/>
    <property type="match status" value="1"/>
</dbReference>
<dbReference type="InterPro" id="IPR050797">
    <property type="entry name" value="Carb_Metab_Trans_Reg"/>
</dbReference>
<sequence length="491" mass="55029">MPLKACDRCYSAKEKCSFTDDEQQCTRCRRLKLSCSKSRLTRRMGRRPAARAFPHGKVQIWSAQPQGSASSAPGRENPRLLRQSSTPSTVSETRSPDRDDVVILAPERLLARPTTLRTMSDALRTVMDIEQFSVIHMPFMWGASFVPEAQKTVHAILCLSGPTLTEGYLAFLGLMTGYQRSLVMRHGPPDMRQAAKGLQRLRSVTIAHDYDAACALFLGQTMYVFNVLTAPYSSTAHSIVRSALMSTKPWFHRLIRYPIMDTIIMTPVLIDTVECVMHREVPIIRLPETDRVIIDRYAGLCATLLPHLYDTCECSHALKTNAVEAGSELHTGYYERLATIEQRIEAWRPPTPPELYTNFSQQEILAMVTQANVYRLGGLLTIHRLRYPLGVEDGVGRNLANSIFAELSYFANSRFKEATALPVVFPLTLAMLEVEGPGEELMDKLALFTVQTMSASRLQGFVKQVRASRASGYEGLWFDLVETQLHVAAPP</sequence>
<dbReference type="GO" id="GO:0000981">
    <property type="term" value="F:DNA-binding transcription factor activity, RNA polymerase II-specific"/>
    <property type="evidence" value="ECO:0007669"/>
    <property type="project" value="InterPro"/>
</dbReference>
<keyword evidence="4" id="KW-0539">Nucleus</keyword>
<dbReference type="AlphaFoldDB" id="A0A9W9HM77"/>
<feature type="compositionally biased region" description="Polar residues" evidence="5">
    <location>
        <begin position="82"/>
        <end position="93"/>
    </location>
</feature>
<dbReference type="OrthoDB" id="4137815at2759"/>
<evidence type="ECO:0000256" key="3">
    <source>
        <dbReference type="ARBA" id="ARBA00023163"/>
    </source>
</evidence>
<evidence type="ECO:0008006" key="8">
    <source>
        <dbReference type="Google" id="ProtNLM"/>
    </source>
</evidence>
<dbReference type="InterPro" id="IPR001138">
    <property type="entry name" value="Zn2Cys6_DnaBD"/>
</dbReference>